<dbReference type="EMBL" id="JBHTLY010000005">
    <property type="protein sequence ID" value="MFD1202596.1"/>
    <property type="molecule type" value="Genomic_DNA"/>
</dbReference>
<keyword evidence="3" id="KW-1185">Reference proteome</keyword>
<evidence type="ECO:0000256" key="1">
    <source>
        <dbReference type="SAM" id="MobiDB-lite"/>
    </source>
</evidence>
<comment type="caution">
    <text evidence="2">The sequence shown here is derived from an EMBL/GenBank/DDBJ whole genome shotgun (WGS) entry which is preliminary data.</text>
</comment>
<evidence type="ECO:0000313" key="3">
    <source>
        <dbReference type="Proteomes" id="UP001597181"/>
    </source>
</evidence>
<gene>
    <name evidence="2" type="ORF">ACFQ3U_11905</name>
</gene>
<dbReference type="RefSeq" id="WP_343960572.1">
    <property type="nucleotide sequence ID" value="NZ_BAAAKZ010000008.1"/>
</dbReference>
<accession>A0ABW3TPD3</accession>
<reference evidence="3" key="1">
    <citation type="journal article" date="2019" name="Int. J. Syst. Evol. Microbiol.">
        <title>The Global Catalogue of Microorganisms (GCM) 10K type strain sequencing project: providing services to taxonomists for standard genome sequencing and annotation.</title>
        <authorList>
            <consortium name="The Broad Institute Genomics Platform"/>
            <consortium name="The Broad Institute Genome Sequencing Center for Infectious Disease"/>
            <person name="Wu L."/>
            <person name="Ma J."/>
        </authorList>
    </citation>
    <scope>NUCLEOTIDE SEQUENCE [LARGE SCALE GENOMIC DNA]</scope>
    <source>
        <strain evidence="3">CCUG 50213</strain>
    </source>
</reference>
<evidence type="ECO:0000313" key="2">
    <source>
        <dbReference type="EMBL" id="MFD1202596.1"/>
    </source>
</evidence>
<proteinExistence type="predicted"/>
<name>A0ABW3TPD3_9MICO</name>
<dbReference type="Proteomes" id="UP001597181">
    <property type="component" value="Unassembled WGS sequence"/>
</dbReference>
<feature type="region of interest" description="Disordered" evidence="1">
    <location>
        <begin position="1"/>
        <end position="29"/>
    </location>
</feature>
<protein>
    <submittedName>
        <fullName evidence="2">Uncharacterized protein</fullName>
    </submittedName>
</protein>
<organism evidence="2 3">
    <name type="scientific">Leucobacter albus</name>
    <dbReference type="NCBI Taxonomy" id="272210"/>
    <lineage>
        <taxon>Bacteria</taxon>
        <taxon>Bacillati</taxon>
        <taxon>Actinomycetota</taxon>
        <taxon>Actinomycetes</taxon>
        <taxon>Micrococcales</taxon>
        <taxon>Microbacteriaceae</taxon>
        <taxon>Leucobacter</taxon>
    </lineage>
</organism>
<sequence>MSGAPAHRPLAASSRSARPRVPGAGDLGDTASALVPEAAFLGAGESPAADAASERLARLRGGEWGQAFQTTPHPAHNALFATAHASARAIGSALSAPVPALEEFFARGAAEGPGSAPASELVPILAPHGLGLRAWQRAAAHTALLPAIACATELRRWLPALDRAPAASVGAVRARAARGPVTWTLRWISAAATPGGLGEPLTPEVAAAAPSLPEMLALQASLRFAGLPLVDEHSFTWLAGALPDPALAARHTYDAATDAIRLSARVRADRGAHVGSRGAR</sequence>